<evidence type="ECO:0000313" key="3">
    <source>
        <dbReference type="Proteomes" id="UP000078599"/>
    </source>
</evidence>
<gene>
    <name evidence="2" type="ORF">THICB1_110465</name>
</gene>
<sequence length="63" mass="6604">MSVAQWGQTMSMAVVPNSNTVNMRQGQTVFNPEVQRTPSGRPKGFSPPLGRGPGAARLSGGGY</sequence>
<name>A0ABP1YZT7_THIA3</name>
<dbReference type="Proteomes" id="UP000078599">
    <property type="component" value="Unassembled WGS sequence"/>
</dbReference>
<feature type="compositionally biased region" description="Polar residues" evidence="1">
    <location>
        <begin position="29"/>
        <end position="38"/>
    </location>
</feature>
<evidence type="ECO:0000313" key="2">
    <source>
        <dbReference type="EMBL" id="CQR28606.1"/>
    </source>
</evidence>
<evidence type="ECO:0000256" key="1">
    <source>
        <dbReference type="SAM" id="MobiDB-lite"/>
    </source>
</evidence>
<comment type="caution">
    <text evidence="2">The sequence shown here is derived from an EMBL/GenBank/DDBJ whole genome shotgun (WGS) entry which is preliminary data.</text>
</comment>
<reference evidence="2 3" key="1">
    <citation type="submission" date="2015-03" db="EMBL/GenBank/DDBJ databases">
        <authorList>
            <person name="Regsiter A."/>
            <person name="william w."/>
        </authorList>
    </citation>
    <scope>NUCLEOTIDE SEQUENCE [LARGE SCALE GENOMIC DNA]</scope>
    <source>
        <strain evidence="2 3">CB1</strain>
    </source>
</reference>
<accession>A0ABP1YZT7</accession>
<organism evidence="2 3">
    <name type="scientific">Thiomonas arsenitoxydans (strain DSM 22701 / CIP 110005 / 3As)</name>
    <dbReference type="NCBI Taxonomy" id="426114"/>
    <lineage>
        <taxon>Bacteria</taxon>
        <taxon>Pseudomonadati</taxon>
        <taxon>Pseudomonadota</taxon>
        <taxon>Betaproteobacteria</taxon>
        <taxon>Burkholderiales</taxon>
        <taxon>Thiomonas</taxon>
    </lineage>
</organism>
<proteinExistence type="predicted"/>
<protein>
    <submittedName>
        <fullName evidence="2">Uncharacterized protein</fullName>
    </submittedName>
</protein>
<dbReference type="EMBL" id="CTRI01000003">
    <property type="protein sequence ID" value="CQR28606.1"/>
    <property type="molecule type" value="Genomic_DNA"/>
</dbReference>
<feature type="region of interest" description="Disordered" evidence="1">
    <location>
        <begin position="29"/>
        <end position="63"/>
    </location>
</feature>
<keyword evidence="3" id="KW-1185">Reference proteome</keyword>